<reference evidence="4" key="3">
    <citation type="submission" date="2021-02" db="UniProtKB">
        <authorList>
            <consortium name="EnsemblMetazoa"/>
        </authorList>
    </citation>
    <scope>IDENTIFICATION</scope>
    <source>
        <strain evidence="4">USDA</strain>
    </source>
</reference>
<dbReference type="OMA" id="THHENFV"/>
<protein>
    <submittedName>
        <fullName evidence="3 4">Uncharacterized protein</fullName>
    </submittedName>
</protein>
<sequence>MKKITSLLFLFFQFHVSIRSSLLQPDFSVKIYNTENIILTFDNLNDNDDLEMIRVSEKPDLDKKLYNFHSYVKRMATSEKPVQETGINEYFTPMTLENDRNEKYEKKMKNVGFKWLKKLRYKKKKKRKKFNKRDVGQNETVESVNELEKEYQDFLTKIKENDAAYRYTDEGKPEENVKDIVKKIINLKMPKNCSNVTGIGIEAVECLIINLQNKTVNKKTMLKQFLYIFLIWFCLYLIIAVPLWCSKGWCCCCFRCSFCFPMTTIKEIQKYISENPPGVYINSKKEMKQYRPDAKEIELYEKLKNSIADF</sequence>
<dbReference type="GeneID" id="8234447"/>
<gene>
    <name evidence="4" type="primary">8234447</name>
    <name evidence="3" type="ORF">Phum_PHUM418680</name>
</gene>
<proteinExistence type="predicted"/>
<organism>
    <name type="scientific">Pediculus humanus subsp. corporis</name>
    <name type="common">Body louse</name>
    <dbReference type="NCBI Taxonomy" id="121224"/>
    <lineage>
        <taxon>Eukaryota</taxon>
        <taxon>Metazoa</taxon>
        <taxon>Ecdysozoa</taxon>
        <taxon>Arthropoda</taxon>
        <taxon>Hexapoda</taxon>
        <taxon>Insecta</taxon>
        <taxon>Pterygota</taxon>
        <taxon>Neoptera</taxon>
        <taxon>Paraneoptera</taxon>
        <taxon>Psocodea</taxon>
        <taxon>Troctomorpha</taxon>
        <taxon>Phthiraptera</taxon>
        <taxon>Anoplura</taxon>
        <taxon>Pediculidae</taxon>
        <taxon>Pediculus</taxon>
    </lineage>
</organism>
<evidence type="ECO:0000313" key="4">
    <source>
        <dbReference type="EnsemblMetazoa" id="PHUM418680-PA"/>
    </source>
</evidence>
<dbReference type="AlphaFoldDB" id="E0VSH4"/>
<evidence type="ECO:0000313" key="3">
    <source>
        <dbReference type="EMBL" id="EEB16330.1"/>
    </source>
</evidence>
<dbReference type="eggNOG" id="ENOG502SCG3">
    <property type="taxonomic scope" value="Eukaryota"/>
</dbReference>
<dbReference type="KEGG" id="phu:Phum_PHUM418680"/>
<reference evidence="3" key="1">
    <citation type="submission" date="2007-04" db="EMBL/GenBank/DDBJ databases">
        <title>Annotation of Pediculus humanus corporis strain USDA.</title>
        <authorList>
            <person name="Kirkness E."/>
            <person name="Hannick L."/>
            <person name="Hass B."/>
            <person name="Bruggner R."/>
            <person name="Lawson D."/>
            <person name="Bidwell S."/>
            <person name="Joardar V."/>
            <person name="Caler E."/>
            <person name="Walenz B."/>
            <person name="Inman J."/>
            <person name="Schobel S."/>
            <person name="Galinsky K."/>
            <person name="Amedeo P."/>
            <person name="Strausberg R."/>
        </authorList>
    </citation>
    <scope>NUCLEOTIDE SEQUENCE</scope>
    <source>
        <strain evidence="3">USDA</strain>
    </source>
</reference>
<feature type="transmembrane region" description="Helical" evidence="1">
    <location>
        <begin position="225"/>
        <end position="244"/>
    </location>
</feature>
<dbReference type="HOGENOM" id="CLU_898060_0_0_1"/>
<dbReference type="InParanoid" id="E0VSH4"/>
<dbReference type="CTD" id="8234447"/>
<evidence type="ECO:0000313" key="5">
    <source>
        <dbReference type="Proteomes" id="UP000009046"/>
    </source>
</evidence>
<keyword evidence="1" id="KW-1133">Transmembrane helix</keyword>
<keyword evidence="1" id="KW-0812">Transmembrane</keyword>
<dbReference type="RefSeq" id="XP_002429068.1">
    <property type="nucleotide sequence ID" value="XM_002429023.1"/>
</dbReference>
<evidence type="ECO:0000256" key="2">
    <source>
        <dbReference type="SAM" id="SignalP"/>
    </source>
</evidence>
<dbReference type="VEuPathDB" id="VectorBase:PHUM418680"/>
<name>E0VSH4_PEDHC</name>
<evidence type="ECO:0000256" key="1">
    <source>
        <dbReference type="SAM" id="Phobius"/>
    </source>
</evidence>
<reference evidence="3" key="2">
    <citation type="submission" date="2007-04" db="EMBL/GenBank/DDBJ databases">
        <title>The genome of the human body louse.</title>
        <authorList>
            <consortium name="The Human Body Louse Genome Consortium"/>
            <person name="Kirkness E."/>
            <person name="Walenz B."/>
            <person name="Hass B."/>
            <person name="Bruggner R."/>
            <person name="Strausberg R."/>
        </authorList>
    </citation>
    <scope>NUCLEOTIDE SEQUENCE</scope>
    <source>
        <strain evidence="3">USDA</strain>
    </source>
</reference>
<dbReference type="EnsemblMetazoa" id="PHUM418680-RA">
    <property type="protein sequence ID" value="PHUM418680-PA"/>
    <property type="gene ID" value="PHUM418680"/>
</dbReference>
<dbReference type="OrthoDB" id="6617422at2759"/>
<dbReference type="EMBL" id="AAZO01005132">
    <property type="status" value="NOT_ANNOTATED_CDS"/>
    <property type="molecule type" value="Genomic_DNA"/>
</dbReference>
<feature type="signal peptide" evidence="2">
    <location>
        <begin position="1"/>
        <end position="20"/>
    </location>
</feature>
<keyword evidence="1" id="KW-0472">Membrane</keyword>
<feature type="chain" id="PRO_5014570204" evidence="2">
    <location>
        <begin position="21"/>
        <end position="310"/>
    </location>
</feature>
<keyword evidence="2" id="KW-0732">Signal</keyword>
<dbReference type="Proteomes" id="UP000009046">
    <property type="component" value="Unassembled WGS sequence"/>
</dbReference>
<accession>E0VSH4</accession>
<dbReference type="EMBL" id="DS235751">
    <property type="protein sequence ID" value="EEB16330.1"/>
    <property type="molecule type" value="Genomic_DNA"/>
</dbReference>
<keyword evidence="5" id="KW-1185">Reference proteome</keyword>